<dbReference type="SUPFAM" id="SSF52266">
    <property type="entry name" value="SGNH hydrolase"/>
    <property type="match status" value="1"/>
</dbReference>
<keyword evidence="4" id="KW-0325">Glycoprotein</keyword>
<comment type="similarity">
    <text evidence="1">Belongs to the 'GDSL' lipolytic enzyme family.</text>
</comment>
<organism evidence="6 7">
    <name type="scientific">Manihot esculenta</name>
    <name type="common">Cassava</name>
    <name type="synonym">Jatropha manihot</name>
    <dbReference type="NCBI Taxonomy" id="3983"/>
    <lineage>
        <taxon>Eukaryota</taxon>
        <taxon>Viridiplantae</taxon>
        <taxon>Streptophyta</taxon>
        <taxon>Embryophyta</taxon>
        <taxon>Tracheophyta</taxon>
        <taxon>Spermatophyta</taxon>
        <taxon>Magnoliopsida</taxon>
        <taxon>eudicotyledons</taxon>
        <taxon>Gunneridae</taxon>
        <taxon>Pentapetalae</taxon>
        <taxon>rosids</taxon>
        <taxon>fabids</taxon>
        <taxon>Malpighiales</taxon>
        <taxon>Euphorbiaceae</taxon>
        <taxon>Crotonoideae</taxon>
        <taxon>Manihoteae</taxon>
        <taxon>Manihot</taxon>
    </lineage>
</organism>
<dbReference type="EMBL" id="CM004398">
    <property type="protein sequence ID" value="OAY34455.1"/>
    <property type="molecule type" value="Genomic_DNA"/>
</dbReference>
<dbReference type="OrthoDB" id="1600564at2759"/>
<evidence type="ECO:0000256" key="2">
    <source>
        <dbReference type="ARBA" id="ARBA00022729"/>
    </source>
</evidence>
<evidence type="ECO:0000256" key="5">
    <source>
        <dbReference type="SAM" id="Phobius"/>
    </source>
</evidence>
<dbReference type="PANTHER" id="PTHR22835:SF514">
    <property type="entry name" value="GDSL-LIKE LIPASE_ACYLHYDROLASE SUPERFAMILY PROTEIN ISOFORM 1"/>
    <property type="match status" value="1"/>
</dbReference>
<keyword evidence="2" id="KW-0732">Signal</keyword>
<dbReference type="Gene3D" id="3.40.50.1110">
    <property type="entry name" value="SGNH hydrolase"/>
    <property type="match status" value="1"/>
</dbReference>
<evidence type="ECO:0000256" key="4">
    <source>
        <dbReference type="ARBA" id="ARBA00023180"/>
    </source>
</evidence>
<gene>
    <name evidence="6" type="ORF">MANES_12G021500v8</name>
</gene>
<name>A0A2C9UT17_MANES</name>
<comment type="caution">
    <text evidence="6">The sequence shown here is derived from an EMBL/GenBank/DDBJ whole genome shotgun (WGS) entry which is preliminary data.</text>
</comment>
<protein>
    <submittedName>
        <fullName evidence="6">Uncharacterized protein</fullName>
    </submittedName>
</protein>
<evidence type="ECO:0000256" key="3">
    <source>
        <dbReference type="ARBA" id="ARBA00022801"/>
    </source>
</evidence>
<dbReference type="InterPro" id="IPR001087">
    <property type="entry name" value="GDSL"/>
</dbReference>
<dbReference type="Pfam" id="PF00657">
    <property type="entry name" value="Lipase_GDSL"/>
    <property type="match status" value="1"/>
</dbReference>
<keyword evidence="3" id="KW-0378">Hydrolase</keyword>
<keyword evidence="5" id="KW-0812">Transmembrane</keyword>
<dbReference type="PANTHER" id="PTHR22835">
    <property type="entry name" value="ZINC FINGER FYVE DOMAIN CONTAINING PROTEIN"/>
    <property type="match status" value="1"/>
</dbReference>
<dbReference type="AlphaFoldDB" id="A0A2C9UT17"/>
<evidence type="ECO:0000256" key="1">
    <source>
        <dbReference type="ARBA" id="ARBA00008668"/>
    </source>
</evidence>
<keyword evidence="7" id="KW-1185">Reference proteome</keyword>
<keyword evidence="5" id="KW-1133">Transmembrane helix</keyword>
<dbReference type="Gramene" id="Manes.12G021500.1.v8.1">
    <property type="protein sequence ID" value="Manes.12G021500.1.v8.1.CDS"/>
    <property type="gene ID" value="Manes.12G021500.v8.1"/>
</dbReference>
<dbReference type="GO" id="GO:0016788">
    <property type="term" value="F:hydrolase activity, acting on ester bonds"/>
    <property type="evidence" value="ECO:0007669"/>
    <property type="project" value="InterPro"/>
</dbReference>
<keyword evidence="5" id="KW-0472">Membrane</keyword>
<dbReference type="InterPro" id="IPR035669">
    <property type="entry name" value="SGNH_plant_lipase-like"/>
</dbReference>
<evidence type="ECO:0000313" key="7">
    <source>
        <dbReference type="Proteomes" id="UP000091857"/>
    </source>
</evidence>
<proteinExistence type="inferred from homology"/>
<dbReference type="InterPro" id="IPR036514">
    <property type="entry name" value="SGNH_hydro_sf"/>
</dbReference>
<feature type="transmembrane region" description="Helical" evidence="5">
    <location>
        <begin position="23"/>
        <end position="42"/>
    </location>
</feature>
<sequence length="398" mass="43865">MNSTGLTNSISERWKSPWRISKTVAISMAIGIILLSSSLLVFSPSSACQVPAIYNYGDSNSDTGSVSATFGRLPSPFGETFFGKPSGRCSDGRLIIDFIAVELGLPYLSAYLDSIESDFRHGANFAASGSTIQPVDGKLFDAGFNPLSLSIQLSQFQQFKDRTIELYTQDRNLWRQGRLPRPEDFSKALYTLDCGQNDLHFGITSMGDEEKAVASIPSLINQFALAIEELYQEGARIFWIHNTGPIGCLPFFVINYPPKPDNADQIGCVKSYNAVAQEFNKQLKGKVSKLRTQLSDAMLILVDIYSAKYSLISQAKKYGFDDPLSYCCGHYEDYRVDCGKTLQLVNGTNVYGGSCSDPSKYISWDGIHYTEAANKWVANRIIDGSLSDPPAPLIKACR</sequence>
<reference evidence="7" key="1">
    <citation type="journal article" date="2016" name="Nat. Biotechnol.">
        <title>Sequencing wild and cultivated cassava and related species reveals extensive interspecific hybridization and genetic diversity.</title>
        <authorList>
            <person name="Bredeson J.V."/>
            <person name="Lyons J.B."/>
            <person name="Prochnik S.E."/>
            <person name="Wu G.A."/>
            <person name="Ha C.M."/>
            <person name="Edsinger-Gonzales E."/>
            <person name="Grimwood J."/>
            <person name="Schmutz J."/>
            <person name="Rabbi I.Y."/>
            <person name="Egesi C."/>
            <person name="Nauluvula P."/>
            <person name="Lebot V."/>
            <person name="Ndunguru J."/>
            <person name="Mkamilo G."/>
            <person name="Bart R.S."/>
            <person name="Setter T.L."/>
            <person name="Gleadow R.M."/>
            <person name="Kulakow P."/>
            <person name="Ferguson M.E."/>
            <person name="Rounsley S."/>
            <person name="Rokhsar D.S."/>
        </authorList>
    </citation>
    <scope>NUCLEOTIDE SEQUENCE [LARGE SCALE GENOMIC DNA]</scope>
    <source>
        <strain evidence="7">cv. AM560-2</strain>
    </source>
</reference>
<dbReference type="CDD" id="cd01837">
    <property type="entry name" value="SGNH_plant_lipase_like"/>
    <property type="match status" value="1"/>
</dbReference>
<dbReference type="Proteomes" id="UP000091857">
    <property type="component" value="Chromosome 12"/>
</dbReference>
<evidence type="ECO:0000313" key="6">
    <source>
        <dbReference type="EMBL" id="OAY34455.1"/>
    </source>
</evidence>
<accession>A0A2C9UT17</accession>